<sequence>MEIETKKELYARVDVLYDKLKDIVDQKRAKNQEEMENIRLNAGVDIHLRYIDGIVFDVVQVEAFIFGKSIIVMGRGLNLNGLSQSTVRRWLNGLPSEDVLLLGEYVLSSGFMIEELVEGEEEESKWVCGVKYQHGVFMERVRKLLAVKEKMKRMITDAYAAMEAWLTDMVGKYREEEIRCITELTRYIRLQIEAAKDLPELIRFGLDKNSRCSAIHEKNICIQLDASELVSPVSTELKHSVRDVKLEAVESVRDTLRAVGGNISEENDEEWIPLLIFADAMARCACIHRWMRIVWPKLTHEAFLEIGAEFRNGRSGWVDVNQFFVILRFKLSNFELLRLE</sequence>
<reference evidence="1" key="1">
    <citation type="journal article" date="2011" name="PLoS Biol.">
        <title>Gene gain and loss during evolution of obligate parasitism in the white rust pathogen of Arabidopsis thaliana.</title>
        <authorList>
            <person name="Kemen E."/>
            <person name="Gardiner A."/>
            <person name="Schultz-Larsen T."/>
            <person name="Kemen A.C."/>
            <person name="Balmuth A.L."/>
            <person name="Robert-Seilaniantz A."/>
            <person name="Bailey K."/>
            <person name="Holub E."/>
            <person name="Studholme D.J."/>
            <person name="Maclean D."/>
            <person name="Jones J.D."/>
        </authorList>
    </citation>
    <scope>NUCLEOTIDE SEQUENCE</scope>
</reference>
<evidence type="ECO:0000313" key="1">
    <source>
        <dbReference type="EMBL" id="CCA24505.1"/>
    </source>
</evidence>
<accession>F0WT19</accession>
<name>F0WT19_9STRA</name>
<dbReference type="HOGENOM" id="CLU_817395_0_0_1"/>
<gene>
    <name evidence="1" type="primary">AlNc14C243G9505</name>
    <name evidence="1" type="ORF">ALNC14_106490</name>
</gene>
<dbReference type="EMBL" id="FR824288">
    <property type="protein sequence ID" value="CCA24505.1"/>
    <property type="molecule type" value="Genomic_DNA"/>
</dbReference>
<protein>
    <submittedName>
        <fullName evidence="1">AlNc14C243G9505 protein</fullName>
    </submittedName>
</protein>
<organism evidence="1">
    <name type="scientific">Albugo laibachii Nc14</name>
    <dbReference type="NCBI Taxonomy" id="890382"/>
    <lineage>
        <taxon>Eukaryota</taxon>
        <taxon>Sar</taxon>
        <taxon>Stramenopiles</taxon>
        <taxon>Oomycota</taxon>
        <taxon>Peronosporomycetes</taxon>
        <taxon>Albuginales</taxon>
        <taxon>Albuginaceae</taxon>
        <taxon>Albugo</taxon>
    </lineage>
</organism>
<proteinExistence type="predicted"/>
<dbReference type="AlphaFoldDB" id="F0WT19"/>
<reference evidence="1" key="2">
    <citation type="submission" date="2011-02" db="EMBL/GenBank/DDBJ databases">
        <authorList>
            <person name="MacLean D."/>
        </authorList>
    </citation>
    <scope>NUCLEOTIDE SEQUENCE</scope>
</reference>